<dbReference type="AlphaFoldDB" id="A0AAU9TFH4"/>
<reference evidence="2" key="1">
    <citation type="submission" date="2022-03" db="EMBL/GenBank/DDBJ databases">
        <authorList>
            <person name="Tunstrom K."/>
        </authorList>
    </citation>
    <scope>NUCLEOTIDE SEQUENCE</scope>
</reference>
<accession>A0AAU9TFH4</accession>
<feature type="domain" description="PiggyBac transposable element-derived protein" evidence="1">
    <location>
        <begin position="145"/>
        <end position="490"/>
    </location>
</feature>
<organism evidence="2 3">
    <name type="scientific">Euphydryas editha</name>
    <name type="common">Edith's checkerspot</name>
    <dbReference type="NCBI Taxonomy" id="104508"/>
    <lineage>
        <taxon>Eukaryota</taxon>
        <taxon>Metazoa</taxon>
        <taxon>Ecdysozoa</taxon>
        <taxon>Arthropoda</taxon>
        <taxon>Hexapoda</taxon>
        <taxon>Insecta</taxon>
        <taxon>Pterygota</taxon>
        <taxon>Neoptera</taxon>
        <taxon>Endopterygota</taxon>
        <taxon>Lepidoptera</taxon>
        <taxon>Glossata</taxon>
        <taxon>Ditrysia</taxon>
        <taxon>Papilionoidea</taxon>
        <taxon>Nymphalidae</taxon>
        <taxon>Nymphalinae</taxon>
        <taxon>Euphydryas</taxon>
    </lineage>
</organism>
<dbReference type="Pfam" id="PF13843">
    <property type="entry name" value="DDE_Tnp_1_7"/>
    <property type="match status" value="1"/>
</dbReference>
<evidence type="ECO:0000313" key="2">
    <source>
        <dbReference type="EMBL" id="CAH2084240.1"/>
    </source>
</evidence>
<sequence length="583" mass="67576">MSKLSDEDIAYILENSDAESLLDENLILDGDHDSPVMETLQDISDYITETDTLRDEEIPSTMPSTSSFRPCVVKEVTDPLRDEEIPSTTPSTSSFRPCVVREVINIRQTSNDNWSYTINDLPPADFINTVSRQQIHFDGRTDIFDMFRQILNHQLLALMVEQTNIYGNQLKNSASQKKERRIDRWKDVTDTEMLKFLGVFLFTGLLPFPTLESYWKRDILYYHPLMHEINMSYNRFSIILRCWHFADNQAPRENDRPLLTTFLDNVRQIYTPGRDVVVDESMVPFRGRLLFKQYIPSKAQKYGLKIYKLCSVEGYVWSYEIYDGQSKKIEGLDLSGSIVVRLAQELLNEGRLIVTDIYYTSLLLADYLKDRNTDLLGTINKRRKGLPKEVMEAKLSKGEMAAMQNQNITVIKFHDKRDVCLLSTCHGHEMKMSKRRNPILKPMMVLDYNTRKKGIDLSDQLCSYNSPSRKTIIWYKKIAIDLMSIAVVNSALIYNSFRENRRDKMPILVAYETLIRRLLHVEKSSAISRPLSDNSHKLEKIPKKADQKSYKKRCVGCYNREQDLYHKNAKAAAAAAKKVDYLV</sequence>
<proteinExistence type="predicted"/>
<dbReference type="Proteomes" id="UP001153954">
    <property type="component" value="Unassembled WGS sequence"/>
</dbReference>
<keyword evidence="3" id="KW-1185">Reference proteome</keyword>
<protein>
    <recommendedName>
        <fullName evidence="1">PiggyBac transposable element-derived protein domain-containing protein</fullName>
    </recommendedName>
</protein>
<gene>
    <name evidence="2" type="ORF">EEDITHA_LOCUS829</name>
</gene>
<dbReference type="InterPro" id="IPR029526">
    <property type="entry name" value="PGBD"/>
</dbReference>
<dbReference type="PANTHER" id="PTHR46599">
    <property type="entry name" value="PIGGYBAC TRANSPOSABLE ELEMENT-DERIVED PROTEIN 4"/>
    <property type="match status" value="1"/>
</dbReference>
<evidence type="ECO:0000259" key="1">
    <source>
        <dbReference type="Pfam" id="PF13843"/>
    </source>
</evidence>
<dbReference type="PANTHER" id="PTHR46599:SF3">
    <property type="entry name" value="PIGGYBAC TRANSPOSABLE ELEMENT-DERIVED PROTEIN 4"/>
    <property type="match status" value="1"/>
</dbReference>
<dbReference type="EMBL" id="CAKOGL010000002">
    <property type="protein sequence ID" value="CAH2084240.1"/>
    <property type="molecule type" value="Genomic_DNA"/>
</dbReference>
<evidence type="ECO:0000313" key="3">
    <source>
        <dbReference type="Proteomes" id="UP001153954"/>
    </source>
</evidence>
<name>A0AAU9TFH4_EUPED</name>
<comment type="caution">
    <text evidence="2">The sequence shown here is derived from an EMBL/GenBank/DDBJ whole genome shotgun (WGS) entry which is preliminary data.</text>
</comment>